<gene>
    <name evidence="2" type="ORF">P9875_14100</name>
</gene>
<dbReference type="RefSeq" id="WP_278318829.1">
    <property type="nucleotide sequence ID" value="NZ_CP121464.1"/>
</dbReference>
<dbReference type="EMBL" id="CP121464">
    <property type="protein sequence ID" value="WFR82380.1"/>
    <property type="molecule type" value="Genomic_DNA"/>
</dbReference>
<dbReference type="Proteomes" id="UP001219584">
    <property type="component" value="Chromosome"/>
</dbReference>
<protein>
    <submittedName>
        <fullName evidence="2">Toxin</fullName>
    </submittedName>
</protein>
<evidence type="ECO:0000259" key="1">
    <source>
        <dbReference type="Pfam" id="PF15649"/>
    </source>
</evidence>
<name>A0ABY8IBV4_9BURK</name>
<feature type="domain" description="Tox-REase-7" evidence="1">
    <location>
        <begin position="9"/>
        <end position="84"/>
    </location>
</feature>
<evidence type="ECO:0000313" key="2">
    <source>
        <dbReference type="EMBL" id="WFR82380.1"/>
    </source>
</evidence>
<sequence>MDELKHVGAEKNTTAITVRLADGREVKTIVDISGKNVGGMIEAQNVVDLSLSPQFRAQVQIAQETGQPLNLVVSPRNKTISKNLVAEIKKTGGEIYVYDPVAKTIKKI</sequence>
<organism evidence="2 3">
    <name type="scientific">Janthinobacterium rivuli</name>
    <dbReference type="NCBI Taxonomy" id="2751478"/>
    <lineage>
        <taxon>Bacteria</taxon>
        <taxon>Pseudomonadati</taxon>
        <taxon>Pseudomonadota</taxon>
        <taxon>Betaproteobacteria</taxon>
        <taxon>Burkholderiales</taxon>
        <taxon>Oxalobacteraceae</taxon>
        <taxon>Janthinobacterium</taxon>
    </lineage>
</organism>
<dbReference type="InterPro" id="IPR028903">
    <property type="entry name" value="Tox-REase-7_dom"/>
</dbReference>
<evidence type="ECO:0000313" key="3">
    <source>
        <dbReference type="Proteomes" id="UP001219584"/>
    </source>
</evidence>
<proteinExistence type="predicted"/>
<reference evidence="2 3" key="1">
    <citation type="submission" date="2023-04" db="EMBL/GenBank/DDBJ databases">
        <title>Nanopore sequencing of Janthinobacterium from water.</title>
        <authorList>
            <person name="Ciuchcinski K."/>
            <person name="Rokowska A."/>
            <person name="Dziewit L."/>
        </authorList>
    </citation>
    <scope>NUCLEOTIDE SEQUENCE [LARGE SCALE GENOMIC DNA]</scope>
    <source>
        <strain evidence="2 3">DEMB2</strain>
    </source>
</reference>
<keyword evidence="3" id="KW-1185">Reference proteome</keyword>
<dbReference type="Pfam" id="PF15649">
    <property type="entry name" value="Tox-REase-7"/>
    <property type="match status" value="1"/>
</dbReference>
<accession>A0ABY8IBV4</accession>